<dbReference type="InterPro" id="IPR055170">
    <property type="entry name" value="GFO_IDH_MocA-like_dom"/>
</dbReference>
<dbReference type="EMBL" id="BSPP01000007">
    <property type="protein sequence ID" value="GLS86782.1"/>
    <property type="molecule type" value="Genomic_DNA"/>
</dbReference>
<dbReference type="InterPro" id="IPR000683">
    <property type="entry name" value="Gfo/Idh/MocA-like_OxRdtase_N"/>
</dbReference>
<dbReference type="Gene3D" id="3.40.50.720">
    <property type="entry name" value="NAD(P)-binding Rossmann-like Domain"/>
    <property type="match status" value="1"/>
</dbReference>
<dbReference type="PANTHER" id="PTHR43708:SF3">
    <property type="entry name" value="OXIDOREDUCTASE"/>
    <property type="match status" value="1"/>
</dbReference>
<evidence type="ECO:0000313" key="4">
    <source>
        <dbReference type="Proteomes" id="UP001157355"/>
    </source>
</evidence>
<organism evidence="3 4">
    <name type="scientific">Cypionkella aquatica</name>
    <dbReference type="NCBI Taxonomy" id="1756042"/>
    <lineage>
        <taxon>Bacteria</taxon>
        <taxon>Pseudomonadati</taxon>
        <taxon>Pseudomonadota</taxon>
        <taxon>Alphaproteobacteria</taxon>
        <taxon>Rhodobacterales</taxon>
        <taxon>Paracoccaceae</taxon>
        <taxon>Cypionkella</taxon>
    </lineage>
</organism>
<dbReference type="Gene3D" id="3.30.360.10">
    <property type="entry name" value="Dihydrodipicolinate Reductase, domain 2"/>
    <property type="match status" value="1"/>
</dbReference>
<evidence type="ECO:0000259" key="1">
    <source>
        <dbReference type="Pfam" id="PF01408"/>
    </source>
</evidence>
<evidence type="ECO:0000259" key="2">
    <source>
        <dbReference type="Pfam" id="PF22725"/>
    </source>
</evidence>
<dbReference type="GO" id="GO:0000166">
    <property type="term" value="F:nucleotide binding"/>
    <property type="evidence" value="ECO:0007669"/>
    <property type="project" value="InterPro"/>
</dbReference>
<keyword evidence="4" id="KW-1185">Reference proteome</keyword>
<dbReference type="AlphaFoldDB" id="A0AA37TSL6"/>
<dbReference type="RefSeq" id="WP_284324976.1">
    <property type="nucleotide sequence ID" value="NZ_BSPP01000007.1"/>
</dbReference>
<dbReference type="Pfam" id="PF22725">
    <property type="entry name" value="GFO_IDH_MocA_C3"/>
    <property type="match status" value="1"/>
</dbReference>
<gene>
    <name evidence="3" type="ORF">GCM10010873_17560</name>
</gene>
<feature type="domain" description="Gfo/Idh/MocA-like oxidoreductase N-terminal" evidence="1">
    <location>
        <begin position="4"/>
        <end position="134"/>
    </location>
</feature>
<dbReference type="Proteomes" id="UP001157355">
    <property type="component" value="Unassembled WGS sequence"/>
</dbReference>
<comment type="caution">
    <text evidence="3">The sequence shown here is derived from an EMBL/GenBank/DDBJ whole genome shotgun (WGS) entry which is preliminary data.</text>
</comment>
<evidence type="ECO:0000313" key="3">
    <source>
        <dbReference type="EMBL" id="GLS86782.1"/>
    </source>
</evidence>
<dbReference type="InterPro" id="IPR036291">
    <property type="entry name" value="NAD(P)-bd_dom_sf"/>
</dbReference>
<sequence length="385" mass="41244">MTKLNWGMIGGGNGSQIGPAHRIAAGLDGLFSFAAGALDHDADAGRAFGRSLGLAADRSYGDWREMLAGEAARADRVELVTIATPNATHYEIAKAFLQAGFHVLCEKPMTVTVAQAEDLVRTAAQAGRVCAVNYGYTGYALVRHMRAMVARGDIGRVRLVVAEFAHGHHANAADMDNPRVRWRYDPAQAGVSAQFADCGIHAMHMASFVTGQEVATLSADFASCLAGRVLEDDAMVNFRMEGGTVGRLWTSSVAIGRQHGLTLQVFGETGGLRWSQEQPNQLFYMPLGQRLQVIERGEGNLSPEADCASRVTVGHAEGMPLAFANIYRDLAETLNAAREARKPDPAKTLFPGAADGLRSIAAIHAAVVSAQNAGRWEDARPPMFR</sequence>
<proteinExistence type="predicted"/>
<dbReference type="PANTHER" id="PTHR43708">
    <property type="entry name" value="CONSERVED EXPRESSED OXIDOREDUCTASE (EUROFUNG)"/>
    <property type="match status" value="1"/>
</dbReference>
<accession>A0AA37TSL6</accession>
<dbReference type="InterPro" id="IPR051317">
    <property type="entry name" value="Gfo/Idh/MocA_oxidoreduct"/>
</dbReference>
<dbReference type="Pfam" id="PF01408">
    <property type="entry name" value="GFO_IDH_MocA"/>
    <property type="match status" value="1"/>
</dbReference>
<protein>
    <submittedName>
        <fullName evidence="3">Oxidoreductase</fullName>
    </submittedName>
</protein>
<feature type="domain" description="GFO/IDH/MocA-like oxidoreductase" evidence="2">
    <location>
        <begin position="142"/>
        <end position="272"/>
    </location>
</feature>
<reference evidence="3 4" key="1">
    <citation type="journal article" date="2014" name="Int. J. Syst. Evol. Microbiol.">
        <title>Complete genome sequence of Corynebacterium casei LMG S-19264T (=DSM 44701T), isolated from a smear-ripened cheese.</title>
        <authorList>
            <consortium name="US DOE Joint Genome Institute (JGI-PGF)"/>
            <person name="Walter F."/>
            <person name="Albersmeier A."/>
            <person name="Kalinowski J."/>
            <person name="Ruckert C."/>
        </authorList>
    </citation>
    <scope>NUCLEOTIDE SEQUENCE [LARGE SCALE GENOMIC DNA]</scope>
    <source>
        <strain evidence="3 4">NBRC 111766</strain>
    </source>
</reference>
<dbReference type="SUPFAM" id="SSF55347">
    <property type="entry name" value="Glyceraldehyde-3-phosphate dehydrogenase-like, C-terminal domain"/>
    <property type="match status" value="1"/>
</dbReference>
<dbReference type="SUPFAM" id="SSF51735">
    <property type="entry name" value="NAD(P)-binding Rossmann-fold domains"/>
    <property type="match status" value="1"/>
</dbReference>
<name>A0AA37TSL6_9RHOB</name>